<evidence type="ECO:0000313" key="1">
    <source>
        <dbReference type="EMBL" id="CAG8435238.1"/>
    </source>
</evidence>
<evidence type="ECO:0000313" key="2">
    <source>
        <dbReference type="Proteomes" id="UP000789860"/>
    </source>
</evidence>
<sequence>MAFASALIGVFLFLIFGTNRRAAVFLPCCYYTPSMLPTQQESLNDSGQNNYVLETLESFAVNLPEDVYNATTKKI</sequence>
<reference evidence="1" key="1">
    <citation type="submission" date="2021-06" db="EMBL/GenBank/DDBJ databases">
        <authorList>
            <person name="Kallberg Y."/>
            <person name="Tangrot J."/>
            <person name="Rosling A."/>
        </authorList>
    </citation>
    <scope>NUCLEOTIDE SEQUENCE</scope>
    <source>
        <strain evidence="1">AU212A</strain>
    </source>
</reference>
<protein>
    <submittedName>
        <fullName evidence="1">2389_t:CDS:1</fullName>
    </submittedName>
</protein>
<comment type="caution">
    <text evidence="1">The sequence shown here is derived from an EMBL/GenBank/DDBJ whole genome shotgun (WGS) entry which is preliminary data.</text>
</comment>
<gene>
    <name evidence="1" type="ORF">SCALOS_LOCUS167</name>
</gene>
<accession>A0ACA9JU69</accession>
<name>A0ACA9JU69_9GLOM</name>
<dbReference type="Proteomes" id="UP000789860">
    <property type="component" value="Unassembled WGS sequence"/>
</dbReference>
<proteinExistence type="predicted"/>
<keyword evidence="2" id="KW-1185">Reference proteome</keyword>
<organism evidence="1 2">
    <name type="scientific">Scutellospora calospora</name>
    <dbReference type="NCBI Taxonomy" id="85575"/>
    <lineage>
        <taxon>Eukaryota</taxon>
        <taxon>Fungi</taxon>
        <taxon>Fungi incertae sedis</taxon>
        <taxon>Mucoromycota</taxon>
        <taxon>Glomeromycotina</taxon>
        <taxon>Glomeromycetes</taxon>
        <taxon>Diversisporales</taxon>
        <taxon>Gigasporaceae</taxon>
        <taxon>Scutellospora</taxon>
    </lineage>
</organism>
<dbReference type="EMBL" id="CAJVPM010000060">
    <property type="protein sequence ID" value="CAG8435238.1"/>
    <property type="molecule type" value="Genomic_DNA"/>
</dbReference>